<organism evidence="8 9">
    <name type="scientific">Vannielia litorea</name>
    <dbReference type="NCBI Taxonomy" id="1217970"/>
    <lineage>
        <taxon>Bacteria</taxon>
        <taxon>Pseudomonadati</taxon>
        <taxon>Pseudomonadota</taxon>
        <taxon>Alphaproteobacteria</taxon>
        <taxon>Rhodobacterales</taxon>
        <taxon>Paracoccaceae</taxon>
        <taxon>Vannielia</taxon>
    </lineage>
</organism>
<evidence type="ECO:0000256" key="5">
    <source>
        <dbReference type="ARBA" id="ARBA00023136"/>
    </source>
</evidence>
<keyword evidence="3 6" id="KW-0812">Transmembrane</keyword>
<comment type="similarity">
    <text evidence="2">Belongs to the drug/metabolite transporter (DMT) superfamily. 10 TMS drug/metabolite exporter (DME) (TC 2.A.7.3) family.</text>
</comment>
<feature type="transmembrane region" description="Helical" evidence="6">
    <location>
        <begin position="119"/>
        <end position="138"/>
    </location>
</feature>
<evidence type="ECO:0000256" key="4">
    <source>
        <dbReference type="ARBA" id="ARBA00022989"/>
    </source>
</evidence>
<sequence>MRRDAARGLAGAGRAKYDSVMQQADRPLLGITLMLGFCLLAPLGDSVAKLLGGHVPLSQLVFFRFAIQAVILVPIVLLTGGTLRMSRRALGFTALRTVLHIIGIGSMFLSLRFLPLADAVAIAFVMPFIMLLLGWFFLGEEVGMRRLTACAVGFAGTCMVIQPSFVEVGWAALLPVLVAVNFAFFMLVTRMMRADVDPVAMQSVSGLMGTAALAPLLLVADGSWWAEFDVVSPAPRTWALIVAMGCIGTLAHLLMTWSLRHAPTATLAPMQYLEIPFSTLIGWVIFKDFPDGLALAGIGVTIGAGLYIIWREQMAGRKSLPAERPAPPAA</sequence>
<feature type="transmembrane region" description="Helical" evidence="6">
    <location>
        <begin position="238"/>
        <end position="255"/>
    </location>
</feature>
<feature type="transmembrane region" description="Helical" evidence="6">
    <location>
        <begin position="172"/>
        <end position="192"/>
    </location>
</feature>
<keyword evidence="9" id="KW-1185">Reference proteome</keyword>
<dbReference type="InterPro" id="IPR037185">
    <property type="entry name" value="EmrE-like"/>
</dbReference>
<feature type="domain" description="EamA" evidence="7">
    <location>
        <begin position="170"/>
        <end position="306"/>
    </location>
</feature>
<feature type="domain" description="EamA" evidence="7">
    <location>
        <begin position="29"/>
        <end position="161"/>
    </location>
</feature>
<proteinExistence type="inferred from homology"/>
<evidence type="ECO:0000313" key="9">
    <source>
        <dbReference type="Proteomes" id="UP000184932"/>
    </source>
</evidence>
<evidence type="ECO:0000313" key="8">
    <source>
        <dbReference type="EMBL" id="SIO03814.1"/>
    </source>
</evidence>
<evidence type="ECO:0000256" key="6">
    <source>
        <dbReference type="SAM" id="Phobius"/>
    </source>
</evidence>
<keyword evidence="4 6" id="KW-1133">Transmembrane helix</keyword>
<dbReference type="GO" id="GO:0016020">
    <property type="term" value="C:membrane"/>
    <property type="evidence" value="ECO:0007669"/>
    <property type="project" value="UniProtKB-SubCell"/>
</dbReference>
<gene>
    <name evidence="8" type="ORF">SAMN05444002_2286</name>
</gene>
<feature type="transmembrane region" description="Helical" evidence="6">
    <location>
        <begin position="292"/>
        <end position="310"/>
    </location>
</feature>
<dbReference type="PANTHER" id="PTHR22911:SF6">
    <property type="entry name" value="SOLUTE CARRIER FAMILY 35 MEMBER G1"/>
    <property type="match status" value="1"/>
</dbReference>
<evidence type="ECO:0000256" key="3">
    <source>
        <dbReference type="ARBA" id="ARBA00022692"/>
    </source>
</evidence>
<dbReference type="SUPFAM" id="SSF103481">
    <property type="entry name" value="Multidrug resistance efflux transporter EmrE"/>
    <property type="match status" value="2"/>
</dbReference>
<dbReference type="Pfam" id="PF00892">
    <property type="entry name" value="EamA"/>
    <property type="match status" value="2"/>
</dbReference>
<feature type="transmembrane region" description="Helical" evidence="6">
    <location>
        <begin position="60"/>
        <end position="78"/>
    </location>
</feature>
<comment type="subcellular location">
    <subcellularLocation>
        <location evidence="1">Membrane</location>
        <topology evidence="1">Multi-pass membrane protein</topology>
    </subcellularLocation>
</comment>
<name>A0A1N6G8K7_9RHOB</name>
<evidence type="ECO:0000256" key="2">
    <source>
        <dbReference type="ARBA" id="ARBA00009853"/>
    </source>
</evidence>
<feature type="transmembrane region" description="Helical" evidence="6">
    <location>
        <begin position="28"/>
        <end position="48"/>
    </location>
</feature>
<dbReference type="STRING" id="1217970.SAMN05444002_2286"/>
<accession>A0A1N6G8K7</accession>
<evidence type="ECO:0000256" key="1">
    <source>
        <dbReference type="ARBA" id="ARBA00004141"/>
    </source>
</evidence>
<dbReference type="PANTHER" id="PTHR22911">
    <property type="entry name" value="ACYL-MALONYL CONDENSING ENZYME-RELATED"/>
    <property type="match status" value="1"/>
</dbReference>
<feature type="transmembrane region" description="Helical" evidence="6">
    <location>
        <begin position="90"/>
        <end position="113"/>
    </location>
</feature>
<reference evidence="9" key="1">
    <citation type="submission" date="2016-11" db="EMBL/GenBank/DDBJ databases">
        <authorList>
            <person name="Varghese N."/>
            <person name="Submissions S."/>
        </authorList>
    </citation>
    <scope>NUCLEOTIDE SEQUENCE [LARGE SCALE GENOMIC DNA]</scope>
    <source>
        <strain evidence="9">DSM 29440</strain>
    </source>
</reference>
<protein>
    <submittedName>
        <fullName evidence="8">EamA domain-containing membrane protein RarD</fullName>
    </submittedName>
</protein>
<keyword evidence="5 6" id="KW-0472">Membrane</keyword>
<dbReference type="AlphaFoldDB" id="A0A1N6G8K7"/>
<dbReference type="InterPro" id="IPR000620">
    <property type="entry name" value="EamA_dom"/>
</dbReference>
<dbReference type="EMBL" id="FSRL01000001">
    <property type="protein sequence ID" value="SIO03814.1"/>
    <property type="molecule type" value="Genomic_DNA"/>
</dbReference>
<feature type="transmembrane region" description="Helical" evidence="6">
    <location>
        <begin position="204"/>
        <end position="226"/>
    </location>
</feature>
<dbReference type="Proteomes" id="UP000184932">
    <property type="component" value="Unassembled WGS sequence"/>
</dbReference>
<evidence type="ECO:0000259" key="7">
    <source>
        <dbReference type="Pfam" id="PF00892"/>
    </source>
</evidence>